<feature type="region of interest" description="Disordered" evidence="1">
    <location>
        <begin position="305"/>
        <end position="348"/>
    </location>
</feature>
<accession>A0A512E4L7</accession>
<dbReference type="Proteomes" id="UP000321523">
    <property type="component" value="Unassembled WGS sequence"/>
</dbReference>
<keyword evidence="4" id="KW-1185">Reference proteome</keyword>
<evidence type="ECO:0000256" key="1">
    <source>
        <dbReference type="SAM" id="MobiDB-lite"/>
    </source>
</evidence>
<dbReference type="OrthoDB" id="6917259at2"/>
<name>A0A512E4L7_9PROT</name>
<evidence type="ECO:0000313" key="3">
    <source>
        <dbReference type="EMBL" id="GEO43661.1"/>
    </source>
</evidence>
<feature type="compositionally biased region" description="Gly residues" evidence="1">
    <location>
        <begin position="339"/>
        <end position="348"/>
    </location>
</feature>
<dbReference type="AlphaFoldDB" id="A0A512E4L7"/>
<evidence type="ECO:0000313" key="4">
    <source>
        <dbReference type="Proteomes" id="UP000321523"/>
    </source>
</evidence>
<reference evidence="3 4" key="1">
    <citation type="submission" date="2019-07" db="EMBL/GenBank/DDBJ databases">
        <title>Whole genome shotgun sequence of Skermanella aerolata NBRC 106429.</title>
        <authorList>
            <person name="Hosoyama A."/>
            <person name="Uohara A."/>
            <person name="Ohji S."/>
            <person name="Ichikawa N."/>
        </authorList>
    </citation>
    <scope>NUCLEOTIDE SEQUENCE [LARGE SCALE GENOMIC DNA]</scope>
    <source>
        <strain evidence="3 4">NBRC 106429</strain>
    </source>
</reference>
<organism evidence="3 4">
    <name type="scientific">Skermanella aerolata</name>
    <dbReference type="NCBI Taxonomy" id="393310"/>
    <lineage>
        <taxon>Bacteria</taxon>
        <taxon>Pseudomonadati</taxon>
        <taxon>Pseudomonadota</taxon>
        <taxon>Alphaproteobacteria</taxon>
        <taxon>Rhodospirillales</taxon>
        <taxon>Azospirillaceae</taxon>
        <taxon>Skermanella</taxon>
    </lineage>
</organism>
<dbReference type="RefSeq" id="WP_147041334.1">
    <property type="nucleotide sequence ID" value="NZ_BJYZ01000119.1"/>
</dbReference>
<feature type="compositionally biased region" description="Basic and acidic residues" evidence="1">
    <location>
        <begin position="305"/>
        <end position="322"/>
    </location>
</feature>
<dbReference type="EMBL" id="BJYZ01000119">
    <property type="protein sequence ID" value="GEO43661.1"/>
    <property type="molecule type" value="Genomic_DNA"/>
</dbReference>
<sequence length="348" mass="38350">MGGAELLIEFQEPMRLGGRLWPLRPRIGGDELLSSWLRRVAATYGIAPRTFRAKVPCGHSFDDADLEMPAAGLAFLANVSGHAFPDLAGAMLVPPAGYLIARDDHNVQAALVRTDGMLLRDPERGRLPVLQFCPRCLAEHPDPVFRKDWRLAHVCACPDHGVRLHDRCPGCGARVDLLSGRKAVHEPQCHRCAYVLRLAPVTPAAMLTLITQKRLAALFDFMVNRGAPGKDWERLVSRVRTLPVRTRFSAHVRDLGRLSAGLRARLFADLDTERLVAAVVGPGTRAQDRWHRAILRGHKPEALDGYNRKATRDVGRRPKGPEMGELMEDFDASPKHGRGGTGVPRGVA</sequence>
<dbReference type="InterPro" id="IPR009492">
    <property type="entry name" value="TniQ"/>
</dbReference>
<feature type="domain" description="TniQ" evidence="2">
    <location>
        <begin position="22"/>
        <end position="164"/>
    </location>
</feature>
<evidence type="ECO:0000259" key="2">
    <source>
        <dbReference type="Pfam" id="PF06527"/>
    </source>
</evidence>
<protein>
    <recommendedName>
        <fullName evidence="2">TniQ domain-containing protein</fullName>
    </recommendedName>
</protein>
<proteinExistence type="predicted"/>
<dbReference type="Pfam" id="PF06527">
    <property type="entry name" value="TniQ"/>
    <property type="match status" value="1"/>
</dbReference>
<comment type="caution">
    <text evidence="3">The sequence shown here is derived from an EMBL/GenBank/DDBJ whole genome shotgun (WGS) entry which is preliminary data.</text>
</comment>
<gene>
    <name evidence="3" type="ORF">SAE02_78090</name>
</gene>